<reference evidence="3" key="1">
    <citation type="submission" date="2022-11" db="EMBL/GenBank/DDBJ databases">
        <title>Genome Sequence of Cubamyces cubensis.</title>
        <authorList>
            <person name="Buettner E."/>
        </authorList>
    </citation>
    <scope>NUCLEOTIDE SEQUENCE</scope>
    <source>
        <strain evidence="3">MPL-01</strain>
    </source>
</reference>
<dbReference type="PANTHER" id="PTHR35317:SF29">
    <property type="entry name" value="CCHC-TYPE DOMAIN-CONTAINING PROTEIN"/>
    <property type="match status" value="1"/>
</dbReference>
<protein>
    <recommendedName>
        <fullName evidence="2">GAG-pre-integrase domain-containing protein</fullName>
    </recommendedName>
</protein>
<dbReference type="InterPro" id="IPR025724">
    <property type="entry name" value="GAG-pre-integrase_dom"/>
</dbReference>
<keyword evidence="4" id="KW-1185">Reference proteome</keyword>
<accession>A0AAD7U3H8</accession>
<dbReference type="PANTHER" id="PTHR35317">
    <property type="entry name" value="OS04G0629600 PROTEIN"/>
    <property type="match status" value="1"/>
</dbReference>
<dbReference type="Pfam" id="PF13976">
    <property type="entry name" value="gag_pre-integrs"/>
    <property type="match status" value="1"/>
</dbReference>
<evidence type="ECO:0000313" key="4">
    <source>
        <dbReference type="Proteomes" id="UP001215151"/>
    </source>
</evidence>
<feature type="compositionally biased region" description="Basic and acidic residues" evidence="1">
    <location>
        <begin position="231"/>
        <end position="240"/>
    </location>
</feature>
<evidence type="ECO:0000256" key="1">
    <source>
        <dbReference type="SAM" id="MobiDB-lite"/>
    </source>
</evidence>
<dbReference type="EMBL" id="JAPEVG010000004">
    <property type="protein sequence ID" value="KAJ8501830.1"/>
    <property type="molecule type" value="Genomic_DNA"/>
</dbReference>
<dbReference type="AlphaFoldDB" id="A0AAD7U3H8"/>
<proteinExistence type="predicted"/>
<dbReference type="Proteomes" id="UP001215151">
    <property type="component" value="Unassembled WGS sequence"/>
</dbReference>
<gene>
    <name evidence="3" type="ORF">ONZ51_g377</name>
</gene>
<comment type="caution">
    <text evidence="3">The sequence shown here is derived from an EMBL/GenBank/DDBJ whole genome shotgun (WGS) entry which is preliminary data.</text>
</comment>
<name>A0AAD7U3H8_9APHY</name>
<feature type="region of interest" description="Disordered" evidence="1">
    <location>
        <begin position="231"/>
        <end position="254"/>
    </location>
</feature>
<dbReference type="Pfam" id="PF14223">
    <property type="entry name" value="Retrotran_gag_2"/>
    <property type="match status" value="1"/>
</dbReference>
<feature type="domain" description="GAG-pre-integrase" evidence="2">
    <location>
        <begin position="347"/>
        <end position="416"/>
    </location>
</feature>
<sequence>MTDNSSSSYRIEPLNGNNYHTWIIQMANILTKLELWEYVTGTCTLLADPAQQPVWHKKDVKALCAIRLCVAKDVLVYAQDVKTSKVAWDTLAETFQENSLIGIIQVPRKLFRAQCPEGGDIEEHLHKLCSYRSELHALGQTVTDADFAMIILTSLPNSWDPFICAIDPSDVISSNGQSSHLTSAKLITRIHQEDRCTKRDEAPETALKTVDKSTSTCHKLCPGQRSGSEHCPHCDHDSSHSHLTNSRPRTHNDDSCAYVANEETSESDGDTPARQVMGTIWLTEDAPNISDTALAVNQLNIIHTLACSDCGGPTWLTLTNVAHVPSATHNLVSVVRLTEAGANVAGRLYHLHVTTNYDTALSVQNGRTWDDWHHTFAHLNYDYLRDMAQKQLIIGMEVDKSVPASEQCHTCIKAKQHREPFLCYAFERDS</sequence>
<evidence type="ECO:0000313" key="3">
    <source>
        <dbReference type="EMBL" id="KAJ8501830.1"/>
    </source>
</evidence>
<evidence type="ECO:0000259" key="2">
    <source>
        <dbReference type="Pfam" id="PF13976"/>
    </source>
</evidence>
<organism evidence="3 4">
    <name type="scientific">Trametes cubensis</name>
    <dbReference type="NCBI Taxonomy" id="1111947"/>
    <lineage>
        <taxon>Eukaryota</taxon>
        <taxon>Fungi</taxon>
        <taxon>Dikarya</taxon>
        <taxon>Basidiomycota</taxon>
        <taxon>Agaricomycotina</taxon>
        <taxon>Agaricomycetes</taxon>
        <taxon>Polyporales</taxon>
        <taxon>Polyporaceae</taxon>
        <taxon>Trametes</taxon>
    </lineage>
</organism>